<dbReference type="WBParaSite" id="NBR_0001287601-mRNA-1">
    <property type="protein sequence ID" value="NBR_0001287601-mRNA-1"/>
    <property type="gene ID" value="NBR_0001287601"/>
</dbReference>
<reference evidence="2 3" key="2">
    <citation type="submission" date="2018-11" db="EMBL/GenBank/DDBJ databases">
        <authorList>
            <consortium name="Pathogen Informatics"/>
        </authorList>
    </citation>
    <scope>NUCLEOTIDE SEQUENCE [LARGE SCALE GENOMIC DNA]</scope>
</reference>
<reference evidence="4" key="1">
    <citation type="submission" date="2017-02" db="UniProtKB">
        <authorList>
            <consortium name="WormBaseParasite"/>
        </authorList>
    </citation>
    <scope>IDENTIFICATION</scope>
</reference>
<dbReference type="AlphaFoldDB" id="A0A0N4Y9A9"/>
<gene>
    <name evidence="2" type="ORF">NBR_LOCUS12877</name>
</gene>
<dbReference type="STRING" id="27835.A0A0N4Y9A9"/>
<dbReference type="InterPro" id="IPR036770">
    <property type="entry name" value="Ankyrin_rpt-contain_sf"/>
</dbReference>
<proteinExistence type="predicted"/>
<evidence type="ECO:0000313" key="3">
    <source>
        <dbReference type="Proteomes" id="UP000271162"/>
    </source>
</evidence>
<evidence type="ECO:0000256" key="1">
    <source>
        <dbReference type="SAM" id="MobiDB-lite"/>
    </source>
</evidence>
<evidence type="ECO:0000313" key="4">
    <source>
        <dbReference type="WBParaSite" id="NBR_0001287601-mRNA-1"/>
    </source>
</evidence>
<accession>A0A0N4Y9A9</accession>
<sequence>MDSPLSVRGTAIPPIVLNIRTPPCQTPPNLPPASQHSSGRPRRSGIRARSFLAAVCNGNVEEVERDLSARRMKLCHPLTGCSTIHLAVLSNSPAVLEILLRNLYIDINMKDNTTKASLLTKSARIRLSSILIAYELRISMIVDGRLDLCHAPPMPQHEEMFARLAQIQVTHKYSASGTRSTQRTREL</sequence>
<dbReference type="EMBL" id="UYSL01020881">
    <property type="protein sequence ID" value="VDL76466.1"/>
    <property type="molecule type" value="Genomic_DNA"/>
</dbReference>
<dbReference type="SUPFAM" id="SSF48403">
    <property type="entry name" value="Ankyrin repeat"/>
    <property type="match status" value="1"/>
</dbReference>
<keyword evidence="3" id="KW-1185">Reference proteome</keyword>
<evidence type="ECO:0000313" key="2">
    <source>
        <dbReference type="EMBL" id="VDL76466.1"/>
    </source>
</evidence>
<organism evidence="4">
    <name type="scientific">Nippostrongylus brasiliensis</name>
    <name type="common">Rat hookworm</name>
    <dbReference type="NCBI Taxonomy" id="27835"/>
    <lineage>
        <taxon>Eukaryota</taxon>
        <taxon>Metazoa</taxon>
        <taxon>Ecdysozoa</taxon>
        <taxon>Nematoda</taxon>
        <taxon>Chromadorea</taxon>
        <taxon>Rhabditida</taxon>
        <taxon>Rhabditina</taxon>
        <taxon>Rhabditomorpha</taxon>
        <taxon>Strongyloidea</taxon>
        <taxon>Heligmosomidae</taxon>
        <taxon>Nippostrongylus</taxon>
    </lineage>
</organism>
<dbReference type="Gene3D" id="1.25.40.20">
    <property type="entry name" value="Ankyrin repeat-containing domain"/>
    <property type="match status" value="1"/>
</dbReference>
<protein>
    <submittedName>
        <fullName evidence="4">ANK_REP_REGION domain-containing protein</fullName>
    </submittedName>
</protein>
<dbReference type="Proteomes" id="UP000271162">
    <property type="component" value="Unassembled WGS sequence"/>
</dbReference>
<feature type="region of interest" description="Disordered" evidence="1">
    <location>
        <begin position="22"/>
        <end position="43"/>
    </location>
</feature>
<name>A0A0N4Y9A9_NIPBR</name>